<dbReference type="HAMAP" id="MF_02087">
    <property type="entry name" value="PLP_homeostasis"/>
    <property type="match status" value="1"/>
</dbReference>
<dbReference type="PANTHER" id="PTHR10146">
    <property type="entry name" value="PROLINE SYNTHETASE CO-TRANSCRIBED BACTERIAL HOMOLOG PROTEIN"/>
    <property type="match status" value="1"/>
</dbReference>
<dbReference type="SUPFAM" id="SSF51419">
    <property type="entry name" value="PLP-binding barrel"/>
    <property type="match status" value="1"/>
</dbReference>
<dbReference type="Pfam" id="PF01168">
    <property type="entry name" value="Ala_racemase_N"/>
    <property type="match status" value="1"/>
</dbReference>
<dbReference type="NCBIfam" id="TIGR00044">
    <property type="entry name" value="YggS family pyridoxal phosphate-dependent enzyme"/>
    <property type="match status" value="1"/>
</dbReference>
<name>A0A176QAW5_9MICO</name>
<evidence type="ECO:0000313" key="6">
    <source>
        <dbReference type="EMBL" id="OAB86819.1"/>
    </source>
</evidence>
<dbReference type="Proteomes" id="UP000076976">
    <property type="component" value="Unassembled WGS sequence"/>
</dbReference>
<dbReference type="InterPro" id="IPR029066">
    <property type="entry name" value="PLP-binding_barrel"/>
</dbReference>
<evidence type="ECO:0000313" key="7">
    <source>
        <dbReference type="Proteomes" id="UP000076976"/>
    </source>
</evidence>
<evidence type="ECO:0000259" key="5">
    <source>
        <dbReference type="Pfam" id="PF01168"/>
    </source>
</evidence>
<gene>
    <name evidence="6" type="ORF">AWH69_10370</name>
</gene>
<comment type="caution">
    <text evidence="6">The sequence shown here is derived from an EMBL/GenBank/DDBJ whole genome shotgun (WGS) entry which is preliminary data.</text>
</comment>
<comment type="similarity">
    <text evidence="2 4">Belongs to the pyridoxal phosphate-binding protein YggS/PROSC family.</text>
</comment>
<dbReference type="Gene3D" id="3.20.20.10">
    <property type="entry name" value="Alanine racemase"/>
    <property type="match status" value="1"/>
</dbReference>
<keyword evidence="1 2" id="KW-0663">Pyridoxal phosphate</keyword>
<dbReference type="InterPro" id="IPR011078">
    <property type="entry name" value="PyrdxlP_homeostasis"/>
</dbReference>
<dbReference type="RefSeq" id="WP_068275060.1">
    <property type="nucleotide sequence ID" value="NZ_LQZG01000003.1"/>
</dbReference>
<accession>A0A176QAW5</accession>
<evidence type="ECO:0000256" key="2">
    <source>
        <dbReference type="HAMAP-Rule" id="MF_02087"/>
    </source>
</evidence>
<dbReference type="AlphaFoldDB" id="A0A176QAW5"/>
<protein>
    <recommendedName>
        <fullName evidence="2">Pyridoxal phosphate homeostasis protein</fullName>
        <shortName evidence="2">PLP homeostasis protein</shortName>
    </recommendedName>
</protein>
<keyword evidence="7" id="KW-1185">Reference proteome</keyword>
<dbReference type="STRING" id="262209.AWH69_10370"/>
<dbReference type="PIRSF" id="PIRSF004848">
    <property type="entry name" value="YBL036c_PLPDEIII"/>
    <property type="match status" value="1"/>
</dbReference>
<reference evidence="6 7" key="1">
    <citation type="submission" date="2016-01" db="EMBL/GenBank/DDBJ databases">
        <title>Janibacter melonis strain CD11_4 genome sequencing and assembly.</title>
        <authorList>
            <person name="Nair G.R."/>
            <person name="Kaur G."/>
            <person name="Chander A.M."/>
            <person name="Mayilraj S."/>
        </authorList>
    </citation>
    <scope>NUCLEOTIDE SEQUENCE [LARGE SCALE GENOMIC DNA]</scope>
    <source>
        <strain evidence="6 7">CD11-4</strain>
    </source>
</reference>
<comment type="function">
    <text evidence="2">Pyridoxal 5'-phosphate (PLP)-binding protein, which is involved in PLP homeostasis.</text>
</comment>
<comment type="cofactor">
    <cofactor evidence="3">
        <name>pyridoxal 5'-phosphate</name>
        <dbReference type="ChEBI" id="CHEBI:597326"/>
    </cofactor>
</comment>
<dbReference type="PANTHER" id="PTHR10146:SF14">
    <property type="entry name" value="PYRIDOXAL PHOSPHATE HOMEOSTASIS PROTEIN"/>
    <property type="match status" value="1"/>
</dbReference>
<sequence>MSATPERVAELQERLAAVHARIDAACAAAGRPREEVRLVVVTKYFPRSDLDALVGLGVRDVAESRAQEATAKLAEGDGPPPGVRTHFVGQIQSNKAGEIARLADVVHSLDRAKVVRALARGAQAAGREVTGLVQVDLEGSDAGRGGAQPQDVPALVDLVVESGLRLGGVMAVAPRGADPAPAFARLAELAAQVRAEHPGAVMISAGMSGDLEQAVAHGATHLRVGSAILGDRQSHR</sequence>
<organism evidence="6 7">
    <name type="scientific">Janibacter melonis</name>
    <dbReference type="NCBI Taxonomy" id="262209"/>
    <lineage>
        <taxon>Bacteria</taxon>
        <taxon>Bacillati</taxon>
        <taxon>Actinomycetota</taxon>
        <taxon>Actinomycetes</taxon>
        <taxon>Micrococcales</taxon>
        <taxon>Intrasporangiaceae</taxon>
        <taxon>Janibacter</taxon>
    </lineage>
</organism>
<feature type="modified residue" description="N6-(pyridoxal phosphate)lysine" evidence="2 3">
    <location>
        <position position="43"/>
    </location>
</feature>
<evidence type="ECO:0000256" key="4">
    <source>
        <dbReference type="RuleBase" id="RU004514"/>
    </source>
</evidence>
<proteinExistence type="inferred from homology"/>
<dbReference type="CDD" id="cd00635">
    <property type="entry name" value="PLPDE_III_YBL036c_like"/>
    <property type="match status" value="1"/>
</dbReference>
<feature type="domain" description="Alanine racemase N-terminal" evidence="5">
    <location>
        <begin position="52"/>
        <end position="232"/>
    </location>
</feature>
<evidence type="ECO:0000256" key="3">
    <source>
        <dbReference type="PIRSR" id="PIRSR004848-1"/>
    </source>
</evidence>
<dbReference type="GO" id="GO:0030170">
    <property type="term" value="F:pyridoxal phosphate binding"/>
    <property type="evidence" value="ECO:0007669"/>
    <property type="project" value="UniProtKB-UniRule"/>
</dbReference>
<dbReference type="InterPro" id="IPR001608">
    <property type="entry name" value="Ala_racemase_N"/>
</dbReference>
<evidence type="ECO:0000256" key="1">
    <source>
        <dbReference type="ARBA" id="ARBA00022898"/>
    </source>
</evidence>
<dbReference type="EMBL" id="LQZG01000003">
    <property type="protein sequence ID" value="OAB86819.1"/>
    <property type="molecule type" value="Genomic_DNA"/>
</dbReference>